<dbReference type="CDD" id="cd01428">
    <property type="entry name" value="ADK"/>
    <property type="match status" value="1"/>
</dbReference>
<dbReference type="PROSITE" id="PS00113">
    <property type="entry name" value="ADENYLATE_KINASE"/>
    <property type="match status" value="1"/>
</dbReference>
<dbReference type="GO" id="GO:0004017">
    <property type="term" value="F:AMP kinase activity"/>
    <property type="evidence" value="ECO:0007669"/>
    <property type="project" value="UniProtKB-EC"/>
</dbReference>
<evidence type="ECO:0000256" key="6">
    <source>
        <dbReference type="ARBA" id="ARBA00031517"/>
    </source>
</evidence>
<dbReference type="InterPro" id="IPR027417">
    <property type="entry name" value="P-loop_NTPase"/>
</dbReference>
<keyword evidence="5 7" id="KW-0418">Kinase</keyword>
<dbReference type="AlphaFoldDB" id="A0AAN7QWQ9"/>
<dbReference type="GO" id="GO:0005524">
    <property type="term" value="F:ATP binding"/>
    <property type="evidence" value="ECO:0007669"/>
    <property type="project" value="InterPro"/>
</dbReference>
<dbReference type="SUPFAM" id="SSF52540">
    <property type="entry name" value="P-loop containing nucleoside triphosphate hydrolases"/>
    <property type="match status" value="1"/>
</dbReference>
<evidence type="ECO:0000256" key="2">
    <source>
        <dbReference type="ARBA" id="ARBA00012955"/>
    </source>
</evidence>
<keyword evidence="3 7" id="KW-0808">Transferase</keyword>
<evidence type="ECO:0000256" key="7">
    <source>
        <dbReference type="RuleBase" id="RU003330"/>
    </source>
</evidence>
<dbReference type="InterPro" id="IPR033690">
    <property type="entry name" value="Adenylat_kinase_CS"/>
</dbReference>
<dbReference type="PRINTS" id="PR00094">
    <property type="entry name" value="ADENYLTKNASE"/>
</dbReference>
<evidence type="ECO:0000256" key="3">
    <source>
        <dbReference type="ARBA" id="ARBA00022679"/>
    </source>
</evidence>
<sequence length="269" mass="30613">MAHRLSRCLAATRASPLPHVGFTPHRAYGSAAAALCVDYYYDCYTEDEERLSQPRLETERMVPERGVQWVIMGDKGANKHLYAEKLSNLLQVPHISMGSLVRQELNSRSTLYKQIANSLNESKLIPEHVIFALLTRRLEEGYDRGETGFILDGIPRTRIQAEILDQIADINLVLNFKCTEECTSLHMSPPCPKVKPQDEELIYADLAWKERFSFYAEQSKLLEEYYSKQRKLLNFQVASGPGETWKGLLAALHLQHVNIMNSSSQKLTA</sequence>
<protein>
    <recommendedName>
        <fullName evidence="2">adenylate kinase</fullName>
        <ecNumber evidence="2">2.7.4.3</ecNumber>
    </recommendedName>
    <alternativeName>
        <fullName evidence="6">ATP:AMP phosphotransferase</fullName>
    </alternativeName>
</protein>
<dbReference type="Proteomes" id="UP001346149">
    <property type="component" value="Unassembled WGS sequence"/>
</dbReference>
<dbReference type="InterPro" id="IPR000850">
    <property type="entry name" value="Adenylat/UMP-CMP_kin"/>
</dbReference>
<evidence type="ECO:0000313" key="8">
    <source>
        <dbReference type="EMBL" id="KAK4778865.1"/>
    </source>
</evidence>
<organism evidence="8 9">
    <name type="scientific">Trapa natans</name>
    <name type="common">Water chestnut</name>
    <dbReference type="NCBI Taxonomy" id="22666"/>
    <lineage>
        <taxon>Eukaryota</taxon>
        <taxon>Viridiplantae</taxon>
        <taxon>Streptophyta</taxon>
        <taxon>Embryophyta</taxon>
        <taxon>Tracheophyta</taxon>
        <taxon>Spermatophyta</taxon>
        <taxon>Magnoliopsida</taxon>
        <taxon>eudicotyledons</taxon>
        <taxon>Gunneridae</taxon>
        <taxon>Pentapetalae</taxon>
        <taxon>rosids</taxon>
        <taxon>malvids</taxon>
        <taxon>Myrtales</taxon>
        <taxon>Lythraceae</taxon>
        <taxon>Trapa</taxon>
    </lineage>
</organism>
<keyword evidence="4" id="KW-0547">Nucleotide-binding</keyword>
<dbReference type="EMBL" id="JAXQNO010000017">
    <property type="protein sequence ID" value="KAK4778865.1"/>
    <property type="molecule type" value="Genomic_DNA"/>
</dbReference>
<evidence type="ECO:0000313" key="9">
    <source>
        <dbReference type="Proteomes" id="UP001346149"/>
    </source>
</evidence>
<comment type="similarity">
    <text evidence="1 7">Belongs to the adenylate kinase family.</text>
</comment>
<evidence type="ECO:0000256" key="4">
    <source>
        <dbReference type="ARBA" id="ARBA00022741"/>
    </source>
</evidence>
<dbReference type="Gene3D" id="3.40.50.300">
    <property type="entry name" value="P-loop containing nucleotide triphosphate hydrolases"/>
    <property type="match status" value="1"/>
</dbReference>
<evidence type="ECO:0000256" key="1">
    <source>
        <dbReference type="ARBA" id="ARBA00007220"/>
    </source>
</evidence>
<evidence type="ECO:0000256" key="5">
    <source>
        <dbReference type="ARBA" id="ARBA00022777"/>
    </source>
</evidence>
<gene>
    <name evidence="8" type="ORF">SAY86_006393</name>
</gene>
<dbReference type="PANTHER" id="PTHR23359">
    <property type="entry name" value="NUCLEOTIDE KINASE"/>
    <property type="match status" value="1"/>
</dbReference>
<accession>A0AAN7QWQ9</accession>
<reference evidence="8 9" key="1">
    <citation type="journal article" date="2023" name="Hortic Res">
        <title>Pangenome of water caltrop reveals structural variations and asymmetric subgenome divergence after allopolyploidization.</title>
        <authorList>
            <person name="Zhang X."/>
            <person name="Chen Y."/>
            <person name="Wang L."/>
            <person name="Yuan Y."/>
            <person name="Fang M."/>
            <person name="Shi L."/>
            <person name="Lu R."/>
            <person name="Comes H.P."/>
            <person name="Ma Y."/>
            <person name="Chen Y."/>
            <person name="Huang G."/>
            <person name="Zhou Y."/>
            <person name="Zheng Z."/>
            <person name="Qiu Y."/>
        </authorList>
    </citation>
    <scope>NUCLEOTIDE SEQUENCE [LARGE SCALE GENOMIC DNA]</scope>
    <source>
        <strain evidence="8">F231</strain>
    </source>
</reference>
<name>A0AAN7QWQ9_TRANT</name>
<dbReference type="Pfam" id="PF00406">
    <property type="entry name" value="ADK"/>
    <property type="match status" value="1"/>
</dbReference>
<keyword evidence="9" id="KW-1185">Reference proteome</keyword>
<dbReference type="EC" id="2.7.4.3" evidence="2"/>
<comment type="caution">
    <text evidence="8">The sequence shown here is derived from an EMBL/GenBank/DDBJ whole genome shotgun (WGS) entry which is preliminary data.</text>
</comment>
<proteinExistence type="inferred from homology"/>